<reference evidence="1" key="1">
    <citation type="submission" date="2012-12" db="EMBL/GenBank/DDBJ databases">
        <title>Identification and characterization of a phenylalanine ammonia-lyase gene family in Isatis indigotica Fort.</title>
        <authorList>
            <person name="Liu Q."/>
            <person name="Chen J."/>
            <person name="Zhou X."/>
            <person name="Di P."/>
            <person name="Xiao Y."/>
            <person name="Xuan H."/>
            <person name="Zhang L."/>
            <person name="Chen W."/>
        </authorList>
    </citation>
    <scope>NUCLEOTIDE SEQUENCE</scope>
    <source>
        <tissue evidence="1">Salivary gland</tissue>
    </source>
</reference>
<name>A0A0K8R7M4_IXORI</name>
<sequence>MGSVSKVLVVWFPPVAIQFLRNRSVFLVLLCSWWARSHSFELLSSVLVVLPDYLYSWRSSSRSASISSRSNLL</sequence>
<dbReference type="AlphaFoldDB" id="A0A0K8R7M4"/>
<organism evidence="1">
    <name type="scientific">Ixodes ricinus</name>
    <name type="common">Common tick</name>
    <name type="synonym">Acarus ricinus</name>
    <dbReference type="NCBI Taxonomy" id="34613"/>
    <lineage>
        <taxon>Eukaryota</taxon>
        <taxon>Metazoa</taxon>
        <taxon>Ecdysozoa</taxon>
        <taxon>Arthropoda</taxon>
        <taxon>Chelicerata</taxon>
        <taxon>Arachnida</taxon>
        <taxon>Acari</taxon>
        <taxon>Parasitiformes</taxon>
        <taxon>Ixodida</taxon>
        <taxon>Ixodoidea</taxon>
        <taxon>Ixodidae</taxon>
        <taxon>Ixodinae</taxon>
        <taxon>Ixodes</taxon>
    </lineage>
</organism>
<dbReference type="EMBL" id="GADI01006925">
    <property type="protein sequence ID" value="JAA66883.1"/>
    <property type="molecule type" value="mRNA"/>
</dbReference>
<evidence type="ECO:0000313" key="1">
    <source>
        <dbReference type="EMBL" id="JAA66883.1"/>
    </source>
</evidence>
<accession>A0A0K8R7M4</accession>
<proteinExistence type="evidence at transcript level"/>
<protein>
    <submittedName>
        <fullName evidence="1">Uncharacterized protein</fullName>
    </submittedName>
</protein>